<feature type="region of interest" description="Disordered" evidence="5">
    <location>
        <begin position="239"/>
        <end position="264"/>
    </location>
</feature>
<dbReference type="InterPro" id="IPR008913">
    <property type="entry name" value="Znf_CHY"/>
</dbReference>
<evidence type="ECO:0000256" key="3">
    <source>
        <dbReference type="ARBA" id="ARBA00022833"/>
    </source>
</evidence>
<feature type="region of interest" description="Disordered" evidence="5">
    <location>
        <begin position="1111"/>
        <end position="1178"/>
    </location>
</feature>
<evidence type="ECO:0000313" key="8">
    <source>
        <dbReference type="EMBL" id="GIM15588.1"/>
    </source>
</evidence>
<dbReference type="EMBL" id="BNCP01000016">
    <property type="protein sequence ID" value="GIL79471.1"/>
    <property type="molecule type" value="Genomic_DNA"/>
</dbReference>
<keyword evidence="10" id="KW-1185">Reference proteome</keyword>
<feature type="region of interest" description="Disordered" evidence="5">
    <location>
        <begin position="146"/>
        <end position="175"/>
    </location>
</feature>
<feature type="compositionally biased region" description="Basic and acidic residues" evidence="5">
    <location>
        <begin position="153"/>
        <end position="169"/>
    </location>
</feature>
<feature type="region of interest" description="Disordered" evidence="5">
    <location>
        <begin position="1001"/>
        <end position="1032"/>
    </location>
</feature>
<feature type="compositionally biased region" description="Low complexity" evidence="5">
    <location>
        <begin position="368"/>
        <end position="380"/>
    </location>
</feature>
<gene>
    <name evidence="7" type="ORF">Vretifemale_8798</name>
    <name evidence="8" type="ORF">Vretimale_18324</name>
</gene>
<dbReference type="Proteomes" id="UP000722791">
    <property type="component" value="Unassembled WGS sequence"/>
</dbReference>
<organism evidence="8 9">
    <name type="scientific">Volvox reticuliferus</name>
    <dbReference type="NCBI Taxonomy" id="1737510"/>
    <lineage>
        <taxon>Eukaryota</taxon>
        <taxon>Viridiplantae</taxon>
        <taxon>Chlorophyta</taxon>
        <taxon>core chlorophytes</taxon>
        <taxon>Chlorophyceae</taxon>
        <taxon>CS clade</taxon>
        <taxon>Chlamydomonadales</taxon>
        <taxon>Volvocaceae</taxon>
        <taxon>Volvox</taxon>
    </lineage>
</organism>
<feature type="region of interest" description="Disordered" evidence="5">
    <location>
        <begin position="738"/>
        <end position="827"/>
    </location>
</feature>
<evidence type="ECO:0000313" key="7">
    <source>
        <dbReference type="EMBL" id="GIL79471.1"/>
    </source>
</evidence>
<comment type="caution">
    <text evidence="8">The sequence shown here is derived from an EMBL/GenBank/DDBJ whole genome shotgun (WGS) entry which is preliminary data.</text>
</comment>
<dbReference type="AlphaFoldDB" id="A0A8J4LYU8"/>
<feature type="compositionally biased region" description="Pro residues" evidence="5">
    <location>
        <begin position="501"/>
        <end position="514"/>
    </location>
</feature>
<dbReference type="GO" id="GO:0008270">
    <property type="term" value="F:zinc ion binding"/>
    <property type="evidence" value="ECO:0007669"/>
    <property type="project" value="UniProtKB-KW"/>
</dbReference>
<sequence length="1178" mass="121798">MSPPSEGTERRKQLEMLQEELQALKSRWGRALRLQKANPTEAPATAPFPIVLTFDVDPPPAATAHYDVSSVQIQIHLSSAMLQLPLWSSAPGHDCGAWTHGLSPLQALPPGTRLVVLSEELPLRLRNSIEQELIRVWLSALGISKSATGSRSSRPDDHGVRGSGGRDGRGNVSGGEDDVRIFSPYKLSCAASYMQESFVQLISLVPELLEPYQAEDQHGATVRRYTILCNNPDADMPAKGSLSAPQTGAWQSGSSFSLPPGDRDKAVKVATRGTESSGVRGCGEDIDGTDTAAAALPWSPPGGPLSSSVRPVLVPVVEPAAITAAVAAVIPAATTKSVTAQAQRTVATMGPSTRPMTQGSALSDAVMSAPSAAQASTPQQWLPGHAAVSRGISSPADPAASATATASAGTTVSAATSGENPSGSCPFNSAGGESGVGAMASNSEVELSRTIKGVSGEPQATEAAAASGPAGSEAEAGFGAHAAAIAKGVAPDTAYGGTPILHPPPPPPPPPPPGLMSYSVTLKELQYIQKRYSQVFSARVHHEGPATAGSGGCGSPHTLLQPGCLTTFELELLPTDPDWDLPAVRVVGQLLPVSDTAYLPSLGVHLASRLPAWLRAALEVYMAEQLAAQAAQAEAQAAVEAKTREEMVAAAAATQTQTLSLPTMAMGRGLGPRRGGGRESREHVKRGRGVLPCAGIDGRASLEPELAPEGTVLLPLGVLRNLFRDLENYAGTVARLADEERRRREREAGEAAAPSGGRGRAGVFHGDGGGSGDDGNDEGEGGGLQYDDDGYGDGSHRRDSDGTPPVGPEGSEDYGSGNDEDDEGNGTAAADEIEFSGAAAAAGSGTDLPAAYAVLLEGLQLDNLAAVEVLRANFEVSCARCGARDAITIASSAVASGSGSGSSHQAAMTGQCQRCAAAWSLVMRPHFVHATSNNLCVIKPEGCCPIDLLPSLLAGQCGECNAVMSLRDVQVGLPFSRNCSSCHKEISISMAAVSFVPKGPPRSAATSRSGMARTGAAAARRPRGNAGGGGAVELRPGQHLPALGTCKHYRHSYRWLRFPCCGMRFPCDLCHEEAVSDGHPARWAQRMVCGFCSTEQPLALGCRACGRQLAGSSANPSGRHTRFWEGGMGCRDPRHLDKKDPHKWRGRNKTISAKQSRVGPKPWSGKGGAGGPGGSSSG</sequence>
<evidence type="ECO:0000256" key="1">
    <source>
        <dbReference type="ARBA" id="ARBA00022723"/>
    </source>
</evidence>
<dbReference type="InterPro" id="IPR037274">
    <property type="entry name" value="Znf_CHY_sf"/>
</dbReference>
<evidence type="ECO:0000313" key="10">
    <source>
        <dbReference type="Proteomes" id="UP000747110"/>
    </source>
</evidence>
<feature type="compositionally biased region" description="Basic and acidic residues" evidence="5">
    <location>
        <begin position="738"/>
        <end position="749"/>
    </location>
</feature>
<reference evidence="8" key="1">
    <citation type="journal article" date="2021" name="Proc. Natl. Acad. Sci. U.S.A.">
        <title>Three genomes in the algal genus Volvox reveal the fate of a haploid sex-determining region after a transition to homothallism.</title>
        <authorList>
            <person name="Yamamoto K."/>
            <person name="Hamaji T."/>
            <person name="Kawai-Toyooka H."/>
            <person name="Matsuzaki R."/>
            <person name="Takahashi F."/>
            <person name="Nishimura Y."/>
            <person name="Kawachi M."/>
            <person name="Noguchi H."/>
            <person name="Minakuchi Y."/>
            <person name="Umen J.G."/>
            <person name="Toyoda A."/>
            <person name="Nozaki H."/>
        </authorList>
    </citation>
    <scope>NUCLEOTIDE SEQUENCE</scope>
    <source>
        <strain evidence="8">NIES-3785</strain>
        <strain evidence="7">NIES-3786</strain>
    </source>
</reference>
<feature type="compositionally biased region" description="Basic and acidic residues" evidence="5">
    <location>
        <begin position="1131"/>
        <end position="1140"/>
    </location>
</feature>
<dbReference type="OrthoDB" id="10253329at2759"/>
<dbReference type="Proteomes" id="UP000747110">
    <property type="component" value="Unassembled WGS sequence"/>
</dbReference>
<dbReference type="SUPFAM" id="SSF161219">
    <property type="entry name" value="CHY zinc finger-like"/>
    <property type="match status" value="1"/>
</dbReference>
<dbReference type="PROSITE" id="PS51266">
    <property type="entry name" value="ZF_CHY"/>
    <property type="match status" value="1"/>
</dbReference>
<feature type="compositionally biased region" description="Polar residues" evidence="5">
    <location>
        <begin position="243"/>
        <end position="257"/>
    </location>
</feature>
<keyword evidence="1" id="KW-0479">Metal-binding</keyword>
<name>A0A8J4LYU8_9CHLO</name>
<feature type="compositionally biased region" description="Gly residues" evidence="5">
    <location>
        <begin position="1165"/>
        <end position="1178"/>
    </location>
</feature>
<feature type="compositionally biased region" description="Gly residues" evidence="5">
    <location>
        <begin position="756"/>
        <end position="773"/>
    </location>
</feature>
<evidence type="ECO:0000256" key="5">
    <source>
        <dbReference type="SAM" id="MobiDB-lite"/>
    </source>
</evidence>
<evidence type="ECO:0000256" key="2">
    <source>
        <dbReference type="ARBA" id="ARBA00022771"/>
    </source>
</evidence>
<feature type="region of interest" description="Disordered" evidence="5">
    <location>
        <begin position="448"/>
        <end position="474"/>
    </location>
</feature>
<evidence type="ECO:0000256" key="4">
    <source>
        <dbReference type="PROSITE-ProRule" id="PRU00601"/>
    </source>
</evidence>
<feature type="compositionally biased region" description="Acidic residues" evidence="5">
    <location>
        <begin position="774"/>
        <end position="791"/>
    </location>
</feature>
<protein>
    <recommendedName>
        <fullName evidence="6">CHY-type domain-containing protein</fullName>
    </recommendedName>
</protein>
<evidence type="ECO:0000259" key="6">
    <source>
        <dbReference type="PROSITE" id="PS51266"/>
    </source>
</evidence>
<proteinExistence type="predicted"/>
<feature type="compositionally biased region" description="Polar residues" evidence="5">
    <location>
        <begin position="345"/>
        <end position="361"/>
    </location>
</feature>
<feature type="domain" description="CHY-type" evidence="6">
    <location>
        <begin position="1039"/>
        <end position="1107"/>
    </location>
</feature>
<dbReference type="EMBL" id="BNCQ01000066">
    <property type="protein sequence ID" value="GIM15588.1"/>
    <property type="molecule type" value="Genomic_DNA"/>
</dbReference>
<dbReference type="Pfam" id="PF05495">
    <property type="entry name" value="zf-CHY"/>
    <property type="match status" value="1"/>
</dbReference>
<accession>A0A8J4LYU8</accession>
<feature type="compositionally biased region" description="Low complexity" evidence="5">
    <location>
        <begin position="455"/>
        <end position="474"/>
    </location>
</feature>
<feature type="region of interest" description="Disordered" evidence="5">
    <location>
        <begin position="345"/>
        <end position="382"/>
    </location>
</feature>
<feature type="region of interest" description="Disordered" evidence="5">
    <location>
        <begin position="495"/>
        <end position="516"/>
    </location>
</feature>
<keyword evidence="2 4" id="KW-0863">Zinc-finger</keyword>
<feature type="region of interest" description="Disordered" evidence="5">
    <location>
        <begin position="664"/>
        <end position="685"/>
    </location>
</feature>
<keyword evidence="3" id="KW-0862">Zinc</keyword>
<feature type="compositionally biased region" description="Low complexity" evidence="5">
    <location>
        <begin position="1008"/>
        <end position="1019"/>
    </location>
</feature>
<evidence type="ECO:0000313" key="9">
    <source>
        <dbReference type="Proteomes" id="UP000722791"/>
    </source>
</evidence>